<dbReference type="PANTHER" id="PTHR11545:SF2">
    <property type="entry name" value="LARGE RIBOSOMAL SUBUNIT PROTEIN UL13M"/>
    <property type="match status" value="1"/>
</dbReference>
<keyword evidence="2 5" id="KW-0689">Ribosomal protein</keyword>
<dbReference type="GO" id="GO:0005762">
    <property type="term" value="C:mitochondrial large ribosomal subunit"/>
    <property type="evidence" value="ECO:0007669"/>
    <property type="project" value="TreeGrafter"/>
</dbReference>
<dbReference type="Pfam" id="PF00572">
    <property type="entry name" value="Ribosomal_L13"/>
    <property type="match status" value="1"/>
</dbReference>
<dbReference type="SUPFAM" id="SSF52161">
    <property type="entry name" value="Ribosomal protein L13"/>
    <property type="match status" value="1"/>
</dbReference>
<accession>A0A8D8XXI1</accession>
<dbReference type="GO" id="GO:0003729">
    <property type="term" value="F:mRNA binding"/>
    <property type="evidence" value="ECO:0007669"/>
    <property type="project" value="TreeGrafter"/>
</dbReference>
<evidence type="ECO:0000256" key="1">
    <source>
        <dbReference type="ARBA" id="ARBA00006227"/>
    </source>
</evidence>
<keyword evidence="4" id="KW-0472">Membrane</keyword>
<dbReference type="GO" id="GO:0006412">
    <property type="term" value="P:translation"/>
    <property type="evidence" value="ECO:0007669"/>
    <property type="project" value="InterPro"/>
</dbReference>
<evidence type="ECO:0000313" key="5">
    <source>
        <dbReference type="EMBL" id="CAG6713098.1"/>
    </source>
</evidence>
<keyword evidence="4" id="KW-1133">Transmembrane helix</keyword>
<evidence type="ECO:0000256" key="3">
    <source>
        <dbReference type="ARBA" id="ARBA00023274"/>
    </source>
</evidence>
<feature type="transmembrane region" description="Helical" evidence="4">
    <location>
        <begin position="132"/>
        <end position="152"/>
    </location>
</feature>
<dbReference type="PANTHER" id="PTHR11545">
    <property type="entry name" value="RIBOSOMAL PROTEIN L13"/>
    <property type="match status" value="1"/>
</dbReference>
<dbReference type="InterPro" id="IPR036899">
    <property type="entry name" value="Ribosomal_uL13_sf"/>
</dbReference>
<name>A0A8D8XXI1_9HEMI</name>
<dbReference type="AlphaFoldDB" id="A0A8D8XXI1"/>
<comment type="similarity">
    <text evidence="1">Belongs to the universal ribosomal protein uL13 family.</text>
</comment>
<reference evidence="5" key="1">
    <citation type="submission" date="2021-05" db="EMBL/GenBank/DDBJ databases">
        <authorList>
            <person name="Alioto T."/>
            <person name="Alioto T."/>
            <person name="Gomez Garrido J."/>
        </authorList>
    </citation>
    <scope>NUCLEOTIDE SEQUENCE</scope>
</reference>
<proteinExistence type="inferred from homology"/>
<evidence type="ECO:0000256" key="2">
    <source>
        <dbReference type="ARBA" id="ARBA00022980"/>
    </source>
</evidence>
<protein>
    <submittedName>
        <fullName evidence="5">39S ribosomal protein L13, mitochondrial</fullName>
    </submittedName>
</protein>
<dbReference type="GO" id="GO:0003735">
    <property type="term" value="F:structural constituent of ribosome"/>
    <property type="evidence" value="ECO:0007669"/>
    <property type="project" value="InterPro"/>
</dbReference>
<dbReference type="Gene3D" id="3.90.1180.10">
    <property type="entry name" value="Ribosomal protein L13"/>
    <property type="match status" value="1"/>
</dbReference>
<keyword evidence="3" id="KW-0687">Ribonucleoprotein</keyword>
<keyword evidence="4" id="KW-0812">Transmembrane</keyword>
<evidence type="ECO:0000256" key="4">
    <source>
        <dbReference type="SAM" id="Phobius"/>
    </source>
</evidence>
<dbReference type="CDD" id="cd00392">
    <property type="entry name" value="Ribosomal_L13"/>
    <property type="match status" value="1"/>
</dbReference>
<organism evidence="5">
    <name type="scientific">Cacopsylla melanoneura</name>
    <dbReference type="NCBI Taxonomy" id="428564"/>
    <lineage>
        <taxon>Eukaryota</taxon>
        <taxon>Metazoa</taxon>
        <taxon>Ecdysozoa</taxon>
        <taxon>Arthropoda</taxon>
        <taxon>Hexapoda</taxon>
        <taxon>Insecta</taxon>
        <taxon>Pterygota</taxon>
        <taxon>Neoptera</taxon>
        <taxon>Paraneoptera</taxon>
        <taxon>Hemiptera</taxon>
        <taxon>Sternorrhyncha</taxon>
        <taxon>Psylloidea</taxon>
        <taxon>Psyllidae</taxon>
        <taxon>Psyllinae</taxon>
        <taxon>Cacopsylla</taxon>
    </lineage>
</organism>
<dbReference type="InterPro" id="IPR005822">
    <property type="entry name" value="Ribosomal_uL13"/>
</dbReference>
<sequence length="169" mass="20279">MSAYERVKQWNTFARIWHIYDAKWQNPFDSAKVISKHIQGLHKPIYHPLNDCGDNVIVFNTRHIALPGYEWKKRAYFHHTGYPKGASWTLAWQLHEINPTLVSSSEFQYLVLKRLGQTILFCVSRLWIWQHWWLYLFAKIIIDIIFLNTIIIKKHLKSFLLKVKSWSNK</sequence>
<dbReference type="GO" id="GO:0017148">
    <property type="term" value="P:negative regulation of translation"/>
    <property type="evidence" value="ECO:0007669"/>
    <property type="project" value="TreeGrafter"/>
</dbReference>
<dbReference type="EMBL" id="HBUF01350170">
    <property type="protein sequence ID" value="CAG6713098.1"/>
    <property type="molecule type" value="Transcribed_RNA"/>
</dbReference>